<evidence type="ECO:0000313" key="2">
    <source>
        <dbReference type="EMBL" id="UNP29116.1"/>
    </source>
</evidence>
<dbReference type="SUPFAM" id="SSF53335">
    <property type="entry name" value="S-adenosyl-L-methionine-dependent methyltransferases"/>
    <property type="match status" value="1"/>
</dbReference>
<dbReference type="Pfam" id="PF08241">
    <property type="entry name" value="Methyltransf_11"/>
    <property type="match status" value="1"/>
</dbReference>
<dbReference type="Proteomes" id="UP000829194">
    <property type="component" value="Chromosome"/>
</dbReference>
<name>A0ABY3X953_9GAMM</name>
<evidence type="ECO:0000259" key="1">
    <source>
        <dbReference type="Pfam" id="PF08241"/>
    </source>
</evidence>
<feature type="domain" description="Methyltransferase type 11" evidence="1">
    <location>
        <begin position="62"/>
        <end position="160"/>
    </location>
</feature>
<dbReference type="InterPro" id="IPR013216">
    <property type="entry name" value="Methyltransf_11"/>
</dbReference>
<protein>
    <submittedName>
        <fullName evidence="2">Methyltransferase domain-containing protein</fullName>
    </submittedName>
</protein>
<sequence>MTTATKFPDCDQRVIDMGSADEYMLGYRREEQIRLQAQARQLAGESRWMFQQIPLPDDPRIVEIGCGPQGCLEILSGRAGPSGRVIGVDRSEDAVALARDWVSASNLANVEVWVKDARNTELPRASFDLVAARLVLVNVPEPEQIVAEAAALLKPGGWLALHEADYVSFLCDPPCAAWDTLMGLFKRYAEHNGIDPHIGRRLPRMLREVARLVEISVRPIVHVYPADHERRFIAADFAENVAERLVDQKLAGAREISSLLTRLRSHLSDPDTLVVSHLFFQAWGRKPADAAG</sequence>
<keyword evidence="2" id="KW-0808">Transferase</keyword>
<accession>A0ABY3X953</accession>
<dbReference type="Gene3D" id="3.40.50.150">
    <property type="entry name" value="Vaccinia Virus protein VP39"/>
    <property type="match status" value="1"/>
</dbReference>
<evidence type="ECO:0000313" key="3">
    <source>
        <dbReference type="Proteomes" id="UP000829194"/>
    </source>
</evidence>
<dbReference type="InterPro" id="IPR029063">
    <property type="entry name" value="SAM-dependent_MTases_sf"/>
</dbReference>
<keyword evidence="2" id="KW-0489">Methyltransferase</keyword>
<dbReference type="CDD" id="cd02440">
    <property type="entry name" value="AdoMet_MTases"/>
    <property type="match status" value="1"/>
</dbReference>
<dbReference type="RefSeq" id="WP_222837538.1">
    <property type="nucleotide sequence ID" value="NZ_CP011131.1"/>
</dbReference>
<reference evidence="2 3" key="1">
    <citation type="submission" date="2022-03" db="EMBL/GenBank/DDBJ databases">
        <title>Complete genome sequence of Lysobacter capsici VKM B-2533 and Lysobacter gummosus 10.1.1, promising sources of lytic agents.</title>
        <authorList>
            <person name="Tarlachkov S.V."/>
            <person name="Kudryakova I.V."/>
            <person name="Afoshin A.S."/>
            <person name="Leontyevskaya E.A."/>
            <person name="Leontyevskaya N.V."/>
        </authorList>
    </citation>
    <scope>NUCLEOTIDE SEQUENCE [LARGE SCALE GENOMIC DNA]</scope>
    <source>
        <strain evidence="2 3">10.1.1</strain>
    </source>
</reference>
<dbReference type="PANTHER" id="PTHR43861">
    <property type="entry name" value="TRANS-ACONITATE 2-METHYLTRANSFERASE-RELATED"/>
    <property type="match status" value="1"/>
</dbReference>
<gene>
    <name evidence="2" type="ORF">MOV92_22025</name>
</gene>
<keyword evidence="3" id="KW-1185">Reference proteome</keyword>
<proteinExistence type="predicted"/>
<dbReference type="GO" id="GO:0008168">
    <property type="term" value="F:methyltransferase activity"/>
    <property type="evidence" value="ECO:0007669"/>
    <property type="project" value="UniProtKB-KW"/>
</dbReference>
<organism evidence="2 3">
    <name type="scientific">Lysobacter gummosus</name>
    <dbReference type="NCBI Taxonomy" id="262324"/>
    <lineage>
        <taxon>Bacteria</taxon>
        <taxon>Pseudomonadati</taxon>
        <taxon>Pseudomonadota</taxon>
        <taxon>Gammaproteobacteria</taxon>
        <taxon>Lysobacterales</taxon>
        <taxon>Lysobacteraceae</taxon>
        <taxon>Lysobacter</taxon>
    </lineage>
</organism>
<dbReference type="EMBL" id="CP093547">
    <property type="protein sequence ID" value="UNP29116.1"/>
    <property type="molecule type" value="Genomic_DNA"/>
</dbReference>
<dbReference type="GO" id="GO:0032259">
    <property type="term" value="P:methylation"/>
    <property type="evidence" value="ECO:0007669"/>
    <property type="project" value="UniProtKB-KW"/>
</dbReference>